<accession>A0A8J7LTC1</accession>
<evidence type="ECO:0000259" key="4">
    <source>
        <dbReference type="PROSITE" id="PS50043"/>
    </source>
</evidence>
<evidence type="ECO:0000256" key="1">
    <source>
        <dbReference type="ARBA" id="ARBA00023015"/>
    </source>
</evidence>
<evidence type="ECO:0000313" key="6">
    <source>
        <dbReference type="Proteomes" id="UP000636888"/>
    </source>
</evidence>
<dbReference type="PROSITE" id="PS00622">
    <property type="entry name" value="HTH_LUXR_1"/>
    <property type="match status" value="1"/>
</dbReference>
<dbReference type="PANTHER" id="PTHR44688">
    <property type="entry name" value="DNA-BINDING TRANSCRIPTIONAL ACTIVATOR DEVR_DOSR"/>
    <property type="match status" value="1"/>
</dbReference>
<feature type="domain" description="HTH luxR-type" evidence="4">
    <location>
        <begin position="129"/>
        <end position="194"/>
    </location>
</feature>
<keyword evidence="2" id="KW-0238">DNA-binding</keyword>
<dbReference type="SUPFAM" id="SSF46894">
    <property type="entry name" value="C-terminal effector domain of the bipartite response regulators"/>
    <property type="match status" value="1"/>
</dbReference>
<dbReference type="GO" id="GO:0006355">
    <property type="term" value="P:regulation of DNA-templated transcription"/>
    <property type="evidence" value="ECO:0007669"/>
    <property type="project" value="InterPro"/>
</dbReference>
<protein>
    <submittedName>
        <fullName evidence="5">Response regulator transcription factor</fullName>
    </submittedName>
</protein>
<dbReference type="InterPro" id="IPR016032">
    <property type="entry name" value="Sig_transdc_resp-reg_C-effctor"/>
</dbReference>
<dbReference type="Proteomes" id="UP000636888">
    <property type="component" value="Unassembled WGS sequence"/>
</dbReference>
<dbReference type="SMART" id="SM00421">
    <property type="entry name" value="HTH_LUXR"/>
    <property type="match status" value="1"/>
</dbReference>
<dbReference type="Gene3D" id="3.40.50.2300">
    <property type="match status" value="1"/>
</dbReference>
<evidence type="ECO:0000256" key="2">
    <source>
        <dbReference type="ARBA" id="ARBA00023125"/>
    </source>
</evidence>
<keyword evidence="3" id="KW-0804">Transcription</keyword>
<dbReference type="PRINTS" id="PR00038">
    <property type="entry name" value="HTHLUXR"/>
</dbReference>
<dbReference type="RefSeq" id="WP_199382066.1">
    <property type="nucleotide sequence ID" value="NZ_JAEMHM010000001.1"/>
</dbReference>
<dbReference type="AlphaFoldDB" id="A0A8J7LTC1"/>
<dbReference type="PROSITE" id="PS50043">
    <property type="entry name" value="HTH_LUXR_2"/>
    <property type="match status" value="1"/>
</dbReference>
<dbReference type="Pfam" id="PF00196">
    <property type="entry name" value="GerE"/>
    <property type="match status" value="1"/>
</dbReference>
<keyword evidence="6" id="KW-1185">Reference proteome</keyword>
<organism evidence="5 6">
    <name type="scientific">Geomesophilobacter sediminis</name>
    <dbReference type="NCBI Taxonomy" id="2798584"/>
    <lineage>
        <taxon>Bacteria</taxon>
        <taxon>Pseudomonadati</taxon>
        <taxon>Thermodesulfobacteriota</taxon>
        <taxon>Desulfuromonadia</taxon>
        <taxon>Geobacterales</taxon>
        <taxon>Geobacteraceae</taxon>
        <taxon>Geomesophilobacter</taxon>
    </lineage>
</organism>
<evidence type="ECO:0000256" key="3">
    <source>
        <dbReference type="ARBA" id="ARBA00023163"/>
    </source>
</evidence>
<dbReference type="InterPro" id="IPR000792">
    <property type="entry name" value="Tscrpt_reg_LuxR_C"/>
</dbReference>
<reference evidence="5" key="1">
    <citation type="submission" date="2020-12" db="EMBL/GenBank/DDBJ databases">
        <title>Geomonas sp. Red875, isolated from river sediment.</title>
        <authorList>
            <person name="Xu Z."/>
            <person name="Zhang Z."/>
            <person name="Masuda Y."/>
            <person name="Itoh H."/>
            <person name="Senoo K."/>
        </authorList>
    </citation>
    <scope>NUCLEOTIDE SEQUENCE</scope>
    <source>
        <strain evidence="5">Red875</strain>
    </source>
</reference>
<sequence>MNVMLCLKSRVVGEALRDLLSRDNAEDRFFLEHDAAPGDAPDLVVADKRSITGELLSRWPQAKVVLLDTGLHQEEVITTILLHQLFGVISTDADLPLMQKALRLVYQGQVWINNSNVKALLSRAGNIARAPETERISKREQEILQHLSQGKKNREIAEELYMSEHTVKAHMSRIFKKFNVTSRSQLVTCLLNAREPDLSTPTT</sequence>
<gene>
    <name evidence="5" type="ORF">JFN93_00760</name>
</gene>
<evidence type="ECO:0000313" key="5">
    <source>
        <dbReference type="EMBL" id="MBJ6723224.1"/>
    </source>
</evidence>
<proteinExistence type="predicted"/>
<dbReference type="EMBL" id="JAEMHM010000001">
    <property type="protein sequence ID" value="MBJ6723224.1"/>
    <property type="molecule type" value="Genomic_DNA"/>
</dbReference>
<name>A0A8J7LTC1_9BACT</name>
<dbReference type="PANTHER" id="PTHR44688:SF16">
    <property type="entry name" value="DNA-BINDING TRANSCRIPTIONAL ACTIVATOR DEVR_DOSR"/>
    <property type="match status" value="1"/>
</dbReference>
<comment type="caution">
    <text evidence="5">The sequence shown here is derived from an EMBL/GenBank/DDBJ whole genome shotgun (WGS) entry which is preliminary data.</text>
</comment>
<dbReference type="CDD" id="cd06170">
    <property type="entry name" value="LuxR_C_like"/>
    <property type="match status" value="1"/>
</dbReference>
<dbReference type="GO" id="GO:0003677">
    <property type="term" value="F:DNA binding"/>
    <property type="evidence" value="ECO:0007669"/>
    <property type="project" value="UniProtKB-KW"/>
</dbReference>
<keyword evidence="1" id="KW-0805">Transcription regulation</keyword>